<gene>
    <name evidence="2" type="ORF">SMN809_LOCUS53262</name>
</gene>
<name>A0A8S3CNM3_9BILA</name>
<dbReference type="AlphaFoldDB" id="A0A8S3CNM3"/>
<organism evidence="2 3">
    <name type="scientific">Rotaria magnacalcarata</name>
    <dbReference type="NCBI Taxonomy" id="392030"/>
    <lineage>
        <taxon>Eukaryota</taxon>
        <taxon>Metazoa</taxon>
        <taxon>Spiralia</taxon>
        <taxon>Gnathifera</taxon>
        <taxon>Rotifera</taxon>
        <taxon>Eurotatoria</taxon>
        <taxon>Bdelloidea</taxon>
        <taxon>Philodinida</taxon>
        <taxon>Philodinidae</taxon>
        <taxon>Rotaria</taxon>
    </lineage>
</organism>
<sequence>AENRRQAEERLAIKRSIDEEKNKKFAEQARKQREREEEIELRLLTDKASSHVVDASPGGGRRVAPATSTHQQDKNRSDRYE</sequence>
<comment type="caution">
    <text evidence="2">The sequence shown here is derived from an EMBL/GenBank/DDBJ whole genome shotgun (WGS) entry which is preliminary data.</text>
</comment>
<feature type="region of interest" description="Disordered" evidence="1">
    <location>
        <begin position="16"/>
        <end position="35"/>
    </location>
</feature>
<feature type="non-terminal residue" evidence="2">
    <location>
        <position position="81"/>
    </location>
</feature>
<dbReference type="Proteomes" id="UP000676336">
    <property type="component" value="Unassembled WGS sequence"/>
</dbReference>
<feature type="compositionally biased region" description="Basic and acidic residues" evidence="1">
    <location>
        <begin position="71"/>
        <end position="81"/>
    </location>
</feature>
<proteinExistence type="predicted"/>
<protein>
    <submittedName>
        <fullName evidence="2">Uncharacterized protein</fullName>
    </submittedName>
</protein>
<feature type="non-terminal residue" evidence="2">
    <location>
        <position position="1"/>
    </location>
</feature>
<evidence type="ECO:0000313" key="3">
    <source>
        <dbReference type="Proteomes" id="UP000676336"/>
    </source>
</evidence>
<evidence type="ECO:0000313" key="2">
    <source>
        <dbReference type="EMBL" id="CAF4932798.1"/>
    </source>
</evidence>
<accession>A0A8S3CNM3</accession>
<dbReference type="EMBL" id="CAJOBI010182816">
    <property type="protein sequence ID" value="CAF4932798.1"/>
    <property type="molecule type" value="Genomic_DNA"/>
</dbReference>
<evidence type="ECO:0000256" key="1">
    <source>
        <dbReference type="SAM" id="MobiDB-lite"/>
    </source>
</evidence>
<feature type="region of interest" description="Disordered" evidence="1">
    <location>
        <begin position="46"/>
        <end position="81"/>
    </location>
</feature>
<reference evidence="2" key="1">
    <citation type="submission" date="2021-02" db="EMBL/GenBank/DDBJ databases">
        <authorList>
            <person name="Nowell W R."/>
        </authorList>
    </citation>
    <scope>NUCLEOTIDE SEQUENCE</scope>
</reference>